<comment type="pathway">
    <text evidence="2">Protein modification; protein glycosylation.</text>
</comment>
<keyword evidence="5" id="KW-0256">Endoplasmic reticulum</keyword>
<evidence type="ECO:0000256" key="5">
    <source>
        <dbReference type="ARBA" id="ARBA00022824"/>
    </source>
</evidence>
<dbReference type="PANTHER" id="PTHR13398">
    <property type="entry name" value="GDP-FUCOSE PROTEIN O-FUCOSYLTRANSFERASE 2"/>
    <property type="match status" value="1"/>
</dbReference>
<keyword evidence="4" id="KW-0808">Transferase</keyword>
<dbReference type="GO" id="GO:0005783">
    <property type="term" value="C:endoplasmic reticulum"/>
    <property type="evidence" value="ECO:0007669"/>
    <property type="project" value="UniProtKB-SubCell"/>
</dbReference>
<protein>
    <recommendedName>
        <fullName evidence="9">GDP-fucose protein O-fucosyltransferase 2</fullName>
    </recommendedName>
    <alternativeName>
        <fullName evidence="10">O-fucosyltransferase family protein</fullName>
    </alternativeName>
</protein>
<evidence type="ECO:0000256" key="9">
    <source>
        <dbReference type="ARBA" id="ARBA00026232"/>
    </source>
</evidence>
<dbReference type="Gene3D" id="3.40.50.11350">
    <property type="match status" value="1"/>
</dbReference>
<sequence length="528" mass="59831">MRTITFVSHLFFVILVFYFSASGGGVSGQEDDGEDNNDDDGTNTFWNTGPSGIDETLLPPLNPTNYPCPTDRYLLLGPRTYTGGFNNMFMTFQSAILLARYTNRTFVIPAARNDRYTDFRFSQAIDYEAMRPVWPCFHDTNVPWGEGEVPQAYVSVEKRRKLAMVDARSEEDRMNTKDDFSTSALLVREFDELDANRMVHADDDNEEEKQNEEDKNNQVIAGRTNERKLLGKGKKLKTSDMFDDFKPKPNSVAAMRPARVRGPDNTGRQISEIASDFTSDAEVHGHPVIMISGSAWGGLMTACMKPHEDGLFFKHVQPAEHIRQEVEMYKQMRGLVDGEYVGVHLRYLEGKCPHRARAYYMPKVEKQIAAMCHNTFPHTQRVLQDHGIDLKSGTKIYLASDRQRPDADKSFEKAGSISYDKGNKKDKYFGDGTQFVKGYIGKKVFEPAVDMFILAGAKIFVGNMLSTFSTNTANIRYGWGARRSVLAWPEPPIMKERSFWECERAAFWCGTITKEWSSEGHTKAKGNC</sequence>
<comment type="subcellular location">
    <subcellularLocation>
        <location evidence="1">Endoplasmic reticulum</location>
    </subcellularLocation>
</comment>
<evidence type="ECO:0000256" key="3">
    <source>
        <dbReference type="ARBA" id="ARBA00007737"/>
    </source>
</evidence>
<keyword evidence="7" id="KW-0119">Carbohydrate metabolism</keyword>
<reference evidence="13 14" key="1">
    <citation type="submission" date="2011-10" db="EMBL/GenBank/DDBJ databases">
        <authorList>
            <person name="Genoscope - CEA"/>
        </authorList>
    </citation>
    <scope>NUCLEOTIDE SEQUENCE [LARGE SCALE GENOMIC DNA]</scope>
    <source>
        <strain evidence="13 14">RCC 1105</strain>
    </source>
</reference>
<dbReference type="RefSeq" id="XP_007513715.1">
    <property type="nucleotide sequence ID" value="XM_007513653.1"/>
</dbReference>
<keyword evidence="12" id="KW-0732">Signal</keyword>
<organism evidence="13 14">
    <name type="scientific">Bathycoccus prasinos</name>
    <dbReference type="NCBI Taxonomy" id="41875"/>
    <lineage>
        <taxon>Eukaryota</taxon>
        <taxon>Viridiplantae</taxon>
        <taxon>Chlorophyta</taxon>
        <taxon>Mamiellophyceae</taxon>
        <taxon>Mamiellales</taxon>
        <taxon>Bathycoccaceae</taxon>
        <taxon>Bathycoccus</taxon>
    </lineage>
</organism>
<comment type="similarity">
    <text evidence="8">Belongs to the glycosyltransferase 68 family.</text>
</comment>
<dbReference type="OrthoDB" id="1882547at2759"/>
<dbReference type="KEGG" id="bpg:Bathy04g02320"/>
<feature type="chain" id="PRO_5003917578" description="GDP-fucose protein O-fucosyltransferase 2" evidence="12">
    <location>
        <begin position="29"/>
        <end position="528"/>
    </location>
</feature>
<keyword evidence="14" id="KW-1185">Reference proteome</keyword>
<dbReference type="GO" id="GO:0006004">
    <property type="term" value="P:fucose metabolic process"/>
    <property type="evidence" value="ECO:0007669"/>
    <property type="project" value="UniProtKB-KW"/>
</dbReference>
<dbReference type="GO" id="GO:0046922">
    <property type="term" value="F:peptide-O-fucosyltransferase activity"/>
    <property type="evidence" value="ECO:0007669"/>
    <property type="project" value="InterPro"/>
</dbReference>
<evidence type="ECO:0000313" key="13">
    <source>
        <dbReference type="EMBL" id="CCO16240.1"/>
    </source>
</evidence>
<proteinExistence type="inferred from homology"/>
<evidence type="ECO:0000256" key="2">
    <source>
        <dbReference type="ARBA" id="ARBA00004922"/>
    </source>
</evidence>
<evidence type="ECO:0000313" key="14">
    <source>
        <dbReference type="Proteomes" id="UP000198341"/>
    </source>
</evidence>
<accession>K8EUT3</accession>
<feature type="region of interest" description="Disordered" evidence="11">
    <location>
        <begin position="201"/>
        <end position="233"/>
    </location>
</feature>
<evidence type="ECO:0000256" key="6">
    <source>
        <dbReference type="ARBA" id="ARBA00023253"/>
    </source>
</evidence>
<evidence type="ECO:0000256" key="10">
    <source>
        <dbReference type="ARBA" id="ARBA00030350"/>
    </source>
</evidence>
<comment type="similarity">
    <text evidence="3">Belongs to the glycosyltransferase GT106 family.</text>
</comment>
<evidence type="ECO:0000256" key="7">
    <source>
        <dbReference type="ARBA" id="ARBA00023277"/>
    </source>
</evidence>
<dbReference type="CDD" id="cd11296">
    <property type="entry name" value="O-FucT_like"/>
    <property type="match status" value="1"/>
</dbReference>
<dbReference type="EMBL" id="FO082275">
    <property type="protein sequence ID" value="CCO16240.1"/>
    <property type="molecule type" value="Genomic_DNA"/>
</dbReference>
<evidence type="ECO:0000256" key="4">
    <source>
        <dbReference type="ARBA" id="ARBA00022679"/>
    </source>
</evidence>
<dbReference type="Proteomes" id="UP000198341">
    <property type="component" value="Chromosome 4"/>
</dbReference>
<dbReference type="PANTHER" id="PTHR13398:SF0">
    <property type="entry name" value="GDP-FUCOSE PROTEIN O-FUCOSYLTRANSFERASE 2"/>
    <property type="match status" value="1"/>
</dbReference>
<dbReference type="AlphaFoldDB" id="K8EUT3"/>
<gene>
    <name evidence="13" type="ORF">Bathy04g02320</name>
</gene>
<dbReference type="Pfam" id="PF10250">
    <property type="entry name" value="O-FucT"/>
    <property type="match status" value="1"/>
</dbReference>
<evidence type="ECO:0000256" key="12">
    <source>
        <dbReference type="SAM" id="SignalP"/>
    </source>
</evidence>
<feature type="signal peptide" evidence="12">
    <location>
        <begin position="1"/>
        <end position="28"/>
    </location>
</feature>
<evidence type="ECO:0000256" key="11">
    <source>
        <dbReference type="SAM" id="MobiDB-lite"/>
    </source>
</evidence>
<keyword evidence="6" id="KW-0294">Fucose metabolism</keyword>
<dbReference type="InterPro" id="IPR045130">
    <property type="entry name" value="OFUT2-like"/>
</dbReference>
<dbReference type="InterPro" id="IPR019378">
    <property type="entry name" value="GDP-Fuc_O-FucTrfase"/>
</dbReference>
<dbReference type="GeneID" id="19016257"/>
<evidence type="ECO:0000256" key="8">
    <source>
        <dbReference type="ARBA" id="ARBA00025803"/>
    </source>
</evidence>
<evidence type="ECO:0000256" key="1">
    <source>
        <dbReference type="ARBA" id="ARBA00004240"/>
    </source>
</evidence>
<name>K8EUT3_9CHLO</name>